<proteinExistence type="predicted"/>
<dbReference type="Proteomes" id="UP001154272">
    <property type="component" value="Unassembled WGS sequence"/>
</dbReference>
<evidence type="ECO:0000313" key="2">
    <source>
        <dbReference type="Proteomes" id="UP001154272"/>
    </source>
</evidence>
<accession>A0ABM9HU82</accession>
<reference evidence="1" key="1">
    <citation type="submission" date="2022-10" db="EMBL/GenBank/DDBJ databases">
        <authorList>
            <person name="Botero Cardona J."/>
        </authorList>
    </citation>
    <scope>NUCLEOTIDE SEQUENCE</scope>
    <source>
        <strain evidence="1">R-83534</strain>
    </source>
</reference>
<name>A0ABM9HU82_9PROT</name>
<dbReference type="EMBL" id="CAMXCH010000011">
    <property type="protein sequence ID" value="CAI3957623.1"/>
    <property type="molecule type" value="Genomic_DNA"/>
</dbReference>
<evidence type="ECO:0000313" key="1">
    <source>
        <dbReference type="EMBL" id="CAI3957623.1"/>
    </source>
</evidence>
<dbReference type="RefSeq" id="WP_408869472.1">
    <property type="nucleotide sequence ID" value="NZ_CAMXCH010000011.1"/>
</dbReference>
<protein>
    <submittedName>
        <fullName evidence="1">Uncharacterized protein</fullName>
    </submittedName>
</protein>
<sequence length="74" mass="8215">MADNTMGIMVSVSGYSKVAISEASGGKTTLLIIDVNHLYLFFSDIMNFEEIISRVRRHASQTGQAYLPVNEFDN</sequence>
<organism evidence="1 2">
    <name type="scientific">Commensalibacter papalotli</name>
    <name type="common">ex Botero et al. 2024</name>
    <dbReference type="NCBI Taxonomy" id="2972766"/>
    <lineage>
        <taxon>Bacteria</taxon>
        <taxon>Pseudomonadati</taxon>
        <taxon>Pseudomonadota</taxon>
        <taxon>Alphaproteobacteria</taxon>
        <taxon>Acetobacterales</taxon>
        <taxon>Acetobacteraceae</taxon>
    </lineage>
</organism>
<keyword evidence="2" id="KW-1185">Reference proteome</keyword>
<gene>
    <name evidence="1" type="ORF">R83534S58_LOCUS2101</name>
</gene>
<comment type="caution">
    <text evidence="1">The sequence shown here is derived from an EMBL/GenBank/DDBJ whole genome shotgun (WGS) entry which is preliminary data.</text>
</comment>